<keyword evidence="2" id="KW-0175">Coiled coil</keyword>
<dbReference type="GO" id="GO:0016887">
    <property type="term" value="F:ATP hydrolysis activity"/>
    <property type="evidence" value="ECO:0007669"/>
    <property type="project" value="InterPro"/>
</dbReference>
<evidence type="ECO:0000256" key="2">
    <source>
        <dbReference type="SAM" id="Coils"/>
    </source>
</evidence>
<protein>
    <submittedName>
        <fullName evidence="5">ABC transporter ATP-binding protein</fullName>
    </submittedName>
</protein>
<evidence type="ECO:0000259" key="4">
    <source>
        <dbReference type="Pfam" id="PF00005"/>
    </source>
</evidence>
<dbReference type="Gene3D" id="3.40.50.300">
    <property type="entry name" value="P-loop containing nucleotide triphosphate hydrolases"/>
    <property type="match status" value="1"/>
</dbReference>
<dbReference type="Pfam" id="PF00005">
    <property type="entry name" value="ABC_tran"/>
    <property type="match status" value="1"/>
</dbReference>
<feature type="region of interest" description="Disordered" evidence="3">
    <location>
        <begin position="164"/>
        <end position="208"/>
    </location>
</feature>
<evidence type="ECO:0000256" key="1">
    <source>
        <dbReference type="ARBA" id="ARBA00022737"/>
    </source>
</evidence>
<accession>A0A348WQY4</accession>
<evidence type="ECO:0000313" key="5">
    <source>
        <dbReference type="EMBL" id="HAR56946.1"/>
    </source>
</evidence>
<feature type="compositionally biased region" description="Basic and acidic residues" evidence="3">
    <location>
        <begin position="181"/>
        <end position="205"/>
    </location>
</feature>
<reference evidence="5 6" key="1">
    <citation type="journal article" date="2018" name="Nat. Biotechnol.">
        <title>A standardized bacterial taxonomy based on genome phylogeny substantially revises the tree of life.</title>
        <authorList>
            <person name="Parks D.H."/>
            <person name="Chuvochina M."/>
            <person name="Waite D.W."/>
            <person name="Rinke C."/>
            <person name="Skarshewski A."/>
            <person name="Chaumeil P.A."/>
            <person name="Hugenholtz P."/>
        </authorList>
    </citation>
    <scope>NUCLEOTIDE SEQUENCE [LARGE SCALE GENOMIC DNA]</scope>
    <source>
        <strain evidence="5">UBA9360</strain>
    </source>
</reference>
<dbReference type="PANTHER" id="PTHR19211">
    <property type="entry name" value="ATP-BINDING TRANSPORT PROTEIN-RELATED"/>
    <property type="match status" value="1"/>
</dbReference>
<dbReference type="PANTHER" id="PTHR19211:SF14">
    <property type="entry name" value="ATP-BINDING CASSETTE SUB-FAMILY F MEMBER 1"/>
    <property type="match status" value="1"/>
</dbReference>
<dbReference type="SUPFAM" id="SSF52540">
    <property type="entry name" value="P-loop containing nucleoside triphosphate hydrolases"/>
    <property type="match status" value="1"/>
</dbReference>
<keyword evidence="1" id="KW-0677">Repeat</keyword>
<keyword evidence="5" id="KW-0067">ATP-binding</keyword>
<dbReference type="GO" id="GO:0005524">
    <property type="term" value="F:ATP binding"/>
    <property type="evidence" value="ECO:0007669"/>
    <property type="project" value="UniProtKB-KW"/>
</dbReference>
<feature type="coiled-coil region" evidence="2">
    <location>
        <begin position="208"/>
        <end position="277"/>
    </location>
</feature>
<feature type="non-terminal residue" evidence="5">
    <location>
        <position position="1"/>
    </location>
</feature>
<dbReference type="AlphaFoldDB" id="A0A348WQY4"/>
<dbReference type="InterPro" id="IPR027417">
    <property type="entry name" value="P-loop_NTPase"/>
</dbReference>
<feature type="compositionally biased region" description="Basic and acidic residues" evidence="3">
    <location>
        <begin position="164"/>
        <end position="173"/>
    </location>
</feature>
<organism evidence="5 6">
    <name type="scientific">Idiomarina baltica</name>
    <dbReference type="NCBI Taxonomy" id="190892"/>
    <lineage>
        <taxon>Bacteria</taxon>
        <taxon>Pseudomonadati</taxon>
        <taxon>Pseudomonadota</taxon>
        <taxon>Gammaproteobacteria</taxon>
        <taxon>Alteromonadales</taxon>
        <taxon>Idiomarinaceae</taxon>
        <taxon>Idiomarina</taxon>
    </lineage>
</organism>
<name>A0A348WQY4_9GAMM</name>
<dbReference type="STRING" id="314276.OS145_02015"/>
<dbReference type="InterPro" id="IPR050611">
    <property type="entry name" value="ABCF"/>
</dbReference>
<proteinExistence type="predicted"/>
<evidence type="ECO:0000313" key="6">
    <source>
        <dbReference type="Proteomes" id="UP000262878"/>
    </source>
</evidence>
<sequence length="284" mass="32270">LSGALEPLAGERTLSQGVSIGYFAQHQLEALDPEASPLLHLQRLDSQATEQQLRDFIGGFGFSGDQALAPVAPMSGGEKARLALALIIYQKPNLLLLDEPTNHLDIGLRDALVNALQAFEGALIVVSHDRHLLRTTVDEFYRVHDGSVEPFPGDLDQYHEWLEQQAKQRREKSTSNTSTHNDTKLDRKEQKRRDAEFRKETKPLRDTIAQSEKQLEKIAEALAQVHQSLSESTIYETENKHKLNKLLDEQRNLQTEQDRLESRWMEAEEALAEMTERFEQDTHG</sequence>
<evidence type="ECO:0000256" key="3">
    <source>
        <dbReference type="SAM" id="MobiDB-lite"/>
    </source>
</evidence>
<dbReference type="InterPro" id="IPR003439">
    <property type="entry name" value="ABC_transporter-like_ATP-bd"/>
</dbReference>
<gene>
    <name evidence="5" type="ORF">DCR58_09215</name>
</gene>
<feature type="domain" description="ABC transporter" evidence="4">
    <location>
        <begin position="15"/>
        <end position="102"/>
    </location>
</feature>
<dbReference type="EMBL" id="DMUP01000221">
    <property type="protein sequence ID" value="HAR56946.1"/>
    <property type="molecule type" value="Genomic_DNA"/>
</dbReference>
<dbReference type="Proteomes" id="UP000262878">
    <property type="component" value="Unassembled WGS sequence"/>
</dbReference>
<keyword evidence="5" id="KW-0547">Nucleotide-binding</keyword>
<comment type="caution">
    <text evidence="5">The sequence shown here is derived from an EMBL/GenBank/DDBJ whole genome shotgun (WGS) entry which is preliminary data.</text>
</comment>